<gene>
    <name evidence="2" type="ORF">NZD86_09215</name>
</gene>
<keyword evidence="1" id="KW-0472">Membrane</keyword>
<evidence type="ECO:0000256" key="1">
    <source>
        <dbReference type="SAM" id="Phobius"/>
    </source>
</evidence>
<sequence>MSETKLTAESLAVHGLCAFIAYKGLEKICDAMSGFAVDGNGYTGALLTNVSGWIGTNGFVTICCVLCAVPLIIKLAGTIRRKYTKHHNEFGGSNWYDEYIRGLGHPDRKDTIQQDRLSQHQ</sequence>
<reference evidence="2" key="1">
    <citation type="submission" date="2022-08" db="EMBL/GenBank/DDBJ databases">
        <title>Alicyclobacillus dauci DSM2870, complete genome.</title>
        <authorList>
            <person name="Wang Q."/>
            <person name="Cai R."/>
            <person name="Wang Z."/>
        </authorList>
    </citation>
    <scope>NUCLEOTIDE SEQUENCE</scope>
    <source>
        <strain evidence="2">DSM 28700</strain>
    </source>
</reference>
<protein>
    <submittedName>
        <fullName evidence="2">Uncharacterized protein</fullName>
    </submittedName>
</protein>
<proteinExistence type="predicted"/>
<dbReference type="EMBL" id="CP104064">
    <property type="protein sequence ID" value="WAH38639.1"/>
    <property type="molecule type" value="Genomic_DNA"/>
</dbReference>
<dbReference type="Proteomes" id="UP001164803">
    <property type="component" value="Chromosome"/>
</dbReference>
<feature type="transmembrane region" description="Helical" evidence="1">
    <location>
        <begin position="50"/>
        <end position="73"/>
    </location>
</feature>
<evidence type="ECO:0000313" key="2">
    <source>
        <dbReference type="EMBL" id="WAH38639.1"/>
    </source>
</evidence>
<keyword evidence="1" id="KW-0812">Transmembrane</keyword>
<keyword evidence="1" id="KW-1133">Transmembrane helix</keyword>
<name>A0ABY6Z8R0_9BACL</name>
<keyword evidence="3" id="KW-1185">Reference proteome</keyword>
<accession>A0ABY6Z8R0</accession>
<evidence type="ECO:0000313" key="3">
    <source>
        <dbReference type="Proteomes" id="UP001164803"/>
    </source>
</evidence>
<organism evidence="2 3">
    <name type="scientific">Alicyclobacillus dauci</name>
    <dbReference type="NCBI Taxonomy" id="1475485"/>
    <lineage>
        <taxon>Bacteria</taxon>
        <taxon>Bacillati</taxon>
        <taxon>Bacillota</taxon>
        <taxon>Bacilli</taxon>
        <taxon>Bacillales</taxon>
        <taxon>Alicyclobacillaceae</taxon>
        <taxon>Alicyclobacillus</taxon>
    </lineage>
</organism>
<dbReference type="RefSeq" id="WP_268046227.1">
    <property type="nucleotide sequence ID" value="NZ_CP104064.1"/>
</dbReference>